<evidence type="ECO:0000313" key="3">
    <source>
        <dbReference type="Proteomes" id="UP000233782"/>
    </source>
</evidence>
<evidence type="ECO:0000256" key="1">
    <source>
        <dbReference type="SAM" id="SignalP"/>
    </source>
</evidence>
<dbReference type="EMBL" id="PJMU01000008">
    <property type="protein sequence ID" value="PKV62401.1"/>
    <property type="molecule type" value="Genomic_DNA"/>
</dbReference>
<dbReference type="InterPro" id="IPR013784">
    <property type="entry name" value="Carb-bd-like_fold"/>
</dbReference>
<organism evidence="2 3">
    <name type="scientific">Pontibacter ramchanderi</name>
    <dbReference type="NCBI Taxonomy" id="1179743"/>
    <lineage>
        <taxon>Bacteria</taxon>
        <taxon>Pseudomonadati</taxon>
        <taxon>Bacteroidota</taxon>
        <taxon>Cytophagia</taxon>
        <taxon>Cytophagales</taxon>
        <taxon>Hymenobacteraceae</taxon>
        <taxon>Pontibacter</taxon>
    </lineage>
</organism>
<sequence length="221" mass="25666">MKTSSLILYFLLFLAIPSKAQELYRLSGTVNACYNKNYKAAVSDMSVRITLRSIDNKEEYSTTVDSERNFSIGNLPAGNYILAASFLGLFDNDTTIVVVDQNLHTVTFCVDRVYRPAPVDSVEKYRQQAIADIIHGTAKIYEWTPWSITKDPFAKLNPKVKKKYGYEYEMMSCVRELTREEIVQVKLWQVYNEVVYQHLAKLHGQLWRHSIKHERQKLLKE</sequence>
<keyword evidence="1" id="KW-0732">Signal</keyword>
<dbReference type="SUPFAM" id="SSF49452">
    <property type="entry name" value="Starch-binding domain-like"/>
    <property type="match status" value="1"/>
</dbReference>
<dbReference type="OrthoDB" id="1223654at2"/>
<dbReference type="Gene3D" id="2.60.40.1120">
    <property type="entry name" value="Carboxypeptidase-like, regulatory domain"/>
    <property type="match status" value="1"/>
</dbReference>
<feature type="signal peptide" evidence="1">
    <location>
        <begin position="1"/>
        <end position="20"/>
    </location>
</feature>
<keyword evidence="3" id="KW-1185">Reference proteome</keyword>
<dbReference type="GO" id="GO:0030246">
    <property type="term" value="F:carbohydrate binding"/>
    <property type="evidence" value="ECO:0007669"/>
    <property type="project" value="InterPro"/>
</dbReference>
<feature type="chain" id="PRO_5014775207" description="Carboxypeptidase family protein" evidence="1">
    <location>
        <begin position="21"/>
        <end position="221"/>
    </location>
</feature>
<dbReference type="Proteomes" id="UP000233782">
    <property type="component" value="Unassembled WGS sequence"/>
</dbReference>
<reference evidence="2 3" key="1">
    <citation type="submission" date="2017-12" db="EMBL/GenBank/DDBJ databases">
        <title>Genomic Encyclopedia of Type Strains, Phase III (KMG-III): the genomes of soil and plant-associated and newly described type strains.</title>
        <authorList>
            <person name="Whitman W."/>
        </authorList>
    </citation>
    <scope>NUCLEOTIDE SEQUENCE [LARGE SCALE GENOMIC DNA]</scope>
    <source>
        <strain evidence="2 3">LP43</strain>
    </source>
</reference>
<name>A0A2N3U6N6_9BACT</name>
<evidence type="ECO:0000313" key="2">
    <source>
        <dbReference type="EMBL" id="PKV62401.1"/>
    </source>
</evidence>
<dbReference type="RefSeq" id="WP_101447496.1">
    <property type="nucleotide sequence ID" value="NZ_PJMU01000008.1"/>
</dbReference>
<gene>
    <name evidence="2" type="ORF">BD749_3885</name>
</gene>
<proteinExistence type="predicted"/>
<accession>A0A2N3U6N6</accession>
<comment type="caution">
    <text evidence="2">The sequence shown here is derived from an EMBL/GenBank/DDBJ whole genome shotgun (WGS) entry which is preliminary data.</text>
</comment>
<evidence type="ECO:0008006" key="4">
    <source>
        <dbReference type="Google" id="ProtNLM"/>
    </source>
</evidence>
<dbReference type="AlphaFoldDB" id="A0A2N3U6N6"/>
<protein>
    <recommendedName>
        <fullName evidence="4">Carboxypeptidase family protein</fullName>
    </recommendedName>
</protein>